<feature type="region of interest" description="Disordered" evidence="3">
    <location>
        <begin position="431"/>
        <end position="454"/>
    </location>
</feature>
<reference evidence="5" key="1">
    <citation type="journal article" date="2021" name="Proc. Natl. Acad. Sci. U.S.A.">
        <title>Three genomes in the algal genus Volvox reveal the fate of a haploid sex-determining region after a transition to homothallism.</title>
        <authorList>
            <person name="Yamamoto K."/>
            <person name="Hamaji T."/>
            <person name="Kawai-Toyooka H."/>
            <person name="Matsuzaki R."/>
            <person name="Takahashi F."/>
            <person name="Nishimura Y."/>
            <person name="Kawachi M."/>
            <person name="Noguchi H."/>
            <person name="Minakuchi Y."/>
            <person name="Umen J.G."/>
            <person name="Toyoda A."/>
            <person name="Nozaki H."/>
        </authorList>
    </citation>
    <scope>NUCLEOTIDE SEQUENCE</scope>
    <source>
        <strain evidence="5">NIES-3780</strain>
    </source>
</reference>
<name>A0A8J4F4Z6_9CHLO</name>
<accession>A0A8J4F4Z6</accession>
<dbReference type="PANTHER" id="PTHR13255">
    <property type="entry name" value="ATAXIN-10"/>
    <property type="match status" value="1"/>
</dbReference>
<evidence type="ECO:0000313" key="5">
    <source>
        <dbReference type="EMBL" id="GIL57752.1"/>
    </source>
</evidence>
<gene>
    <name evidence="5" type="ORF">Vafri_12898</name>
</gene>
<sequence length="592" mass="59907">MGSTDGAGSVSLVNSTSFLSCTLAATSITATVSTSISATTGAAGAAGATISGANINEDEKAAIAAAAQARLIWEALLGRLLASEPRHAEAEGPDFTALLCSCVALRQGMLGPLLALLARPPQSRGAAFVMPPASTVAGDAALAPPLFGPLWPVLLHVLAQELSELTGSAVVDVGEWGDEGRVEALGLQPSRLHGGGSIALPTPLAPRAMEAKTKNPLQAQGHWELGSPSSRGCTTADCTAGSIGGGGGCEASPSCAGSAAMEAEAEASRGPLGPAPGRHDAAEPASMSCSGRTAIGLAALPAVARPVAAALLQVGQVVEAAARRLAAREGSSGELRERQGSGAVAAEAPVPASTGGWAAAGGGAGSEAFLKAAVLEAGLEALKSAIQREDGGRAIAGDIDLAEWLLCDGGLLPNMLGMLAAMQPAATIRANRRQRAADAAGGGGATGPPPSDRPVVELPIELKTLATGFPVKAPYMSYRGDLVSVLANGAFRRPRVVSAMLAWGGLELLLAQTHLDEHSPLAREWALWGVRNMCESSQEVQARIAGLELQTAVETPELRQLGMRLELDKTTGKLKVSKTEEARAVLEGRPST</sequence>
<evidence type="ECO:0000259" key="4">
    <source>
        <dbReference type="Pfam" id="PF09759"/>
    </source>
</evidence>
<dbReference type="PANTHER" id="PTHR13255:SF0">
    <property type="entry name" value="ATAXIN-10"/>
    <property type="match status" value="1"/>
</dbReference>
<feature type="region of interest" description="Disordered" evidence="3">
    <location>
        <begin position="266"/>
        <end position="286"/>
    </location>
</feature>
<comment type="caution">
    <text evidence="5">The sequence shown here is derived from an EMBL/GenBank/DDBJ whole genome shotgun (WGS) entry which is preliminary data.</text>
</comment>
<dbReference type="GO" id="GO:0051301">
    <property type="term" value="P:cell division"/>
    <property type="evidence" value="ECO:0007669"/>
    <property type="project" value="UniProtKB-KW"/>
</dbReference>
<feature type="region of interest" description="Disordered" evidence="3">
    <location>
        <begin position="326"/>
        <end position="349"/>
    </location>
</feature>
<organism evidence="5 6">
    <name type="scientific">Volvox africanus</name>
    <dbReference type="NCBI Taxonomy" id="51714"/>
    <lineage>
        <taxon>Eukaryota</taxon>
        <taxon>Viridiplantae</taxon>
        <taxon>Chlorophyta</taxon>
        <taxon>core chlorophytes</taxon>
        <taxon>Chlorophyceae</taxon>
        <taxon>CS clade</taxon>
        <taxon>Chlamydomonadales</taxon>
        <taxon>Volvocaceae</taxon>
        <taxon>Volvox</taxon>
    </lineage>
</organism>
<dbReference type="InterPro" id="IPR051374">
    <property type="entry name" value="Ataxin-10/CTR86_families"/>
</dbReference>
<dbReference type="Proteomes" id="UP000747399">
    <property type="component" value="Unassembled WGS sequence"/>
</dbReference>
<keyword evidence="1" id="KW-0132">Cell division</keyword>
<feature type="domain" description="Ataxin-10" evidence="4">
    <location>
        <begin position="479"/>
        <end position="576"/>
    </location>
</feature>
<evidence type="ECO:0000256" key="1">
    <source>
        <dbReference type="ARBA" id="ARBA00022618"/>
    </source>
</evidence>
<dbReference type="AlphaFoldDB" id="A0A8J4F4Z6"/>
<dbReference type="GO" id="GO:0005829">
    <property type="term" value="C:cytosol"/>
    <property type="evidence" value="ECO:0007669"/>
    <property type="project" value="TreeGrafter"/>
</dbReference>
<keyword evidence="6" id="KW-1185">Reference proteome</keyword>
<keyword evidence="2" id="KW-0131">Cell cycle</keyword>
<evidence type="ECO:0000256" key="2">
    <source>
        <dbReference type="ARBA" id="ARBA00023306"/>
    </source>
</evidence>
<evidence type="ECO:0000313" key="6">
    <source>
        <dbReference type="Proteomes" id="UP000747399"/>
    </source>
</evidence>
<dbReference type="InterPro" id="IPR019156">
    <property type="entry name" value="Ataxin-10_domain"/>
</dbReference>
<proteinExistence type="predicted"/>
<dbReference type="Pfam" id="PF09759">
    <property type="entry name" value="Atx10homo_assoc"/>
    <property type="match status" value="1"/>
</dbReference>
<dbReference type="EMBL" id="BNCO01000028">
    <property type="protein sequence ID" value="GIL57752.1"/>
    <property type="molecule type" value="Genomic_DNA"/>
</dbReference>
<protein>
    <recommendedName>
        <fullName evidence="4">Ataxin-10 domain-containing protein</fullName>
    </recommendedName>
</protein>
<evidence type="ECO:0000256" key="3">
    <source>
        <dbReference type="SAM" id="MobiDB-lite"/>
    </source>
</evidence>